<dbReference type="Proteomes" id="UP000186817">
    <property type="component" value="Unassembled WGS sequence"/>
</dbReference>
<accession>A0A1Q9E8L1</accession>
<comment type="caution">
    <text evidence="1">The sequence shown here is derived from an EMBL/GenBank/DDBJ whole genome shotgun (WGS) entry which is preliminary data.</text>
</comment>
<sequence>MQGTPFSDKKWRGGLQLDWVGYWIDYGRFNLGISEKRCQWVIRSVAGMEGDGWLVDVRRFHELHGRFILDRLRSGSRTYDAGLIDKEYGELFRTDAACTADSVILWGWFLHKGVSCKTAPWFQLTLRSDQAPWLFKDGLGSSWASTTAELLASLVALHILERDFSEILSGPGAFRCCFSGGTDNKAAGSITARLLTTKVPLMFVLMEFAHRCDTSGVRCLLNWRPRDANQEADRIAKNDFSDFCMDHKVAVSWDELVLSVLPSMLRLQTCRAPLMTFEGHLLKRWCLVRASFLRNRNGAKASSPPHWMSLR</sequence>
<reference evidence="1 2" key="1">
    <citation type="submission" date="2016-02" db="EMBL/GenBank/DDBJ databases">
        <title>Genome analysis of coral dinoflagellate symbionts highlights evolutionary adaptations to a symbiotic lifestyle.</title>
        <authorList>
            <person name="Aranda M."/>
            <person name="Li Y."/>
            <person name="Liew Y.J."/>
            <person name="Baumgarten S."/>
            <person name="Simakov O."/>
            <person name="Wilson M."/>
            <person name="Piel J."/>
            <person name="Ashoor H."/>
            <person name="Bougouffa S."/>
            <person name="Bajic V.B."/>
            <person name="Ryu T."/>
            <person name="Ravasi T."/>
            <person name="Bayer T."/>
            <person name="Micklem G."/>
            <person name="Kim H."/>
            <person name="Bhak J."/>
            <person name="Lajeunesse T.C."/>
            <person name="Voolstra C.R."/>
        </authorList>
    </citation>
    <scope>NUCLEOTIDE SEQUENCE [LARGE SCALE GENOMIC DNA]</scope>
    <source>
        <strain evidence="1 2">CCMP2467</strain>
    </source>
</reference>
<gene>
    <name evidence="1" type="ORF">AK812_SmicGene13252</name>
</gene>
<proteinExistence type="predicted"/>
<dbReference type="OMA" id="KMSSAKM"/>
<organism evidence="1 2">
    <name type="scientific">Symbiodinium microadriaticum</name>
    <name type="common">Dinoflagellate</name>
    <name type="synonym">Zooxanthella microadriatica</name>
    <dbReference type="NCBI Taxonomy" id="2951"/>
    <lineage>
        <taxon>Eukaryota</taxon>
        <taxon>Sar</taxon>
        <taxon>Alveolata</taxon>
        <taxon>Dinophyceae</taxon>
        <taxon>Suessiales</taxon>
        <taxon>Symbiodiniaceae</taxon>
        <taxon>Symbiodinium</taxon>
    </lineage>
</organism>
<evidence type="ECO:0000313" key="1">
    <source>
        <dbReference type="EMBL" id="OLQ03752.1"/>
    </source>
</evidence>
<keyword evidence="2" id="KW-1185">Reference proteome</keyword>
<dbReference type="AlphaFoldDB" id="A0A1Q9E8L1"/>
<protein>
    <submittedName>
        <fullName evidence="1">Uncharacterized protein</fullName>
    </submittedName>
</protein>
<name>A0A1Q9E8L1_SYMMI</name>
<dbReference type="OrthoDB" id="441656at2759"/>
<dbReference type="EMBL" id="LSRX01000228">
    <property type="protein sequence ID" value="OLQ03752.1"/>
    <property type="molecule type" value="Genomic_DNA"/>
</dbReference>
<evidence type="ECO:0000313" key="2">
    <source>
        <dbReference type="Proteomes" id="UP000186817"/>
    </source>
</evidence>